<accession>A0ACB9RZS5</accession>
<name>A0ACB9RZS5_9MYRT</name>
<evidence type="ECO:0000313" key="1">
    <source>
        <dbReference type="EMBL" id="KAI4384507.1"/>
    </source>
</evidence>
<evidence type="ECO:0000313" key="2">
    <source>
        <dbReference type="Proteomes" id="UP001057402"/>
    </source>
</evidence>
<dbReference type="Proteomes" id="UP001057402">
    <property type="component" value="Chromosome 2"/>
</dbReference>
<comment type="caution">
    <text evidence="1">The sequence shown here is derived from an EMBL/GenBank/DDBJ whole genome shotgun (WGS) entry which is preliminary data.</text>
</comment>
<sequence>MPSSKTLIHLTALDGLINTNSLFTLAVFVGLAWNPYDPSYTLIDPTSHCYPLPVAASRLVAYHVYSFSSFLFSSLVALALKQAIKITHSPNYHRPSYLASIDFPATVDRSILRAAMLVSSAGSVCGCGFLMMALFKVVEIKLGTVRCGSGHSAAAVAAIFGLVPLGMVFYVFMVLYAFTR</sequence>
<protein>
    <submittedName>
        <fullName evidence="1">Uncharacterized protein</fullName>
    </submittedName>
</protein>
<organism evidence="1 2">
    <name type="scientific">Melastoma candidum</name>
    <dbReference type="NCBI Taxonomy" id="119954"/>
    <lineage>
        <taxon>Eukaryota</taxon>
        <taxon>Viridiplantae</taxon>
        <taxon>Streptophyta</taxon>
        <taxon>Embryophyta</taxon>
        <taxon>Tracheophyta</taxon>
        <taxon>Spermatophyta</taxon>
        <taxon>Magnoliopsida</taxon>
        <taxon>eudicotyledons</taxon>
        <taxon>Gunneridae</taxon>
        <taxon>Pentapetalae</taxon>
        <taxon>rosids</taxon>
        <taxon>malvids</taxon>
        <taxon>Myrtales</taxon>
        <taxon>Melastomataceae</taxon>
        <taxon>Melastomatoideae</taxon>
        <taxon>Melastomateae</taxon>
        <taxon>Melastoma</taxon>
    </lineage>
</organism>
<proteinExistence type="predicted"/>
<dbReference type="EMBL" id="CM042881">
    <property type="protein sequence ID" value="KAI4384507.1"/>
    <property type="molecule type" value="Genomic_DNA"/>
</dbReference>
<keyword evidence="2" id="KW-1185">Reference proteome</keyword>
<reference evidence="2" key="1">
    <citation type="journal article" date="2023" name="Front. Plant Sci.">
        <title>Chromosomal-level genome assembly of Melastoma candidum provides insights into trichome evolution.</title>
        <authorList>
            <person name="Zhong Y."/>
            <person name="Wu W."/>
            <person name="Sun C."/>
            <person name="Zou P."/>
            <person name="Liu Y."/>
            <person name="Dai S."/>
            <person name="Zhou R."/>
        </authorList>
    </citation>
    <scope>NUCLEOTIDE SEQUENCE [LARGE SCALE GENOMIC DNA]</scope>
</reference>
<gene>
    <name evidence="1" type="ORF">MLD38_002653</name>
</gene>